<dbReference type="GO" id="GO:0004630">
    <property type="term" value="F:phospholipase D activity"/>
    <property type="evidence" value="ECO:0007669"/>
    <property type="project" value="UniProtKB-EC"/>
</dbReference>
<keyword evidence="4" id="KW-1185">Reference proteome</keyword>
<dbReference type="AlphaFoldDB" id="A0A9W7XJS2"/>
<dbReference type="EC" id="3.1.4.4" evidence="3"/>
<evidence type="ECO:0000313" key="3">
    <source>
        <dbReference type="EMBL" id="KAJ1643877.1"/>
    </source>
</evidence>
<feature type="chain" id="PRO_5040837642" evidence="2">
    <location>
        <begin position="16"/>
        <end position="181"/>
    </location>
</feature>
<proteinExistence type="predicted"/>
<gene>
    <name evidence="3" type="primary">SPO14_1</name>
    <name evidence="3" type="ORF">LPJ64_004389</name>
</gene>
<evidence type="ECO:0000313" key="4">
    <source>
        <dbReference type="Proteomes" id="UP001145021"/>
    </source>
</evidence>
<evidence type="ECO:0000256" key="1">
    <source>
        <dbReference type="SAM" id="MobiDB-lite"/>
    </source>
</evidence>
<name>A0A9W7XJS2_9FUNG</name>
<keyword evidence="2" id="KW-0732">Signal</keyword>
<organism evidence="3 4">
    <name type="scientific">Coemansia asiatica</name>
    <dbReference type="NCBI Taxonomy" id="1052880"/>
    <lineage>
        <taxon>Eukaryota</taxon>
        <taxon>Fungi</taxon>
        <taxon>Fungi incertae sedis</taxon>
        <taxon>Zoopagomycota</taxon>
        <taxon>Kickxellomycotina</taxon>
        <taxon>Kickxellomycetes</taxon>
        <taxon>Kickxellales</taxon>
        <taxon>Kickxellaceae</taxon>
        <taxon>Coemansia</taxon>
    </lineage>
</organism>
<reference evidence="3" key="1">
    <citation type="submission" date="2022-07" db="EMBL/GenBank/DDBJ databases">
        <title>Phylogenomic reconstructions and comparative analyses of Kickxellomycotina fungi.</title>
        <authorList>
            <person name="Reynolds N.K."/>
            <person name="Stajich J.E."/>
            <person name="Barry K."/>
            <person name="Grigoriev I.V."/>
            <person name="Crous P."/>
            <person name="Smith M.E."/>
        </authorList>
    </citation>
    <scope>NUCLEOTIDE SEQUENCE</scope>
    <source>
        <strain evidence="3">NBRC 105413</strain>
    </source>
</reference>
<sequence length="181" mass="18682">MVSAAALLFLAAAEAAPGTKICAAQNILTNCLSVQGIQFTACSYSDWACKCQAQKALVQCYNNCPGDDARAAQEGQVTVYCNAAMREEEQKSRASSSTAKHKETASVEKSMATTNVEEETDGGLPRTVNGEKPGRKGSKRRASGGSKVSVNMDSAGAATLAQSAWSVALLSAGSAIALLAI</sequence>
<protein>
    <submittedName>
        <fullName evidence="3">Phospholipase D1</fullName>
        <ecNumber evidence="3">3.1.4.4</ecNumber>
    </submittedName>
</protein>
<feature type="signal peptide" evidence="2">
    <location>
        <begin position="1"/>
        <end position="15"/>
    </location>
</feature>
<dbReference type="EMBL" id="JANBOH010000211">
    <property type="protein sequence ID" value="KAJ1643877.1"/>
    <property type="molecule type" value="Genomic_DNA"/>
</dbReference>
<evidence type="ECO:0000256" key="2">
    <source>
        <dbReference type="SAM" id="SignalP"/>
    </source>
</evidence>
<dbReference type="Proteomes" id="UP001145021">
    <property type="component" value="Unassembled WGS sequence"/>
</dbReference>
<accession>A0A9W7XJS2</accession>
<comment type="caution">
    <text evidence="3">The sequence shown here is derived from an EMBL/GenBank/DDBJ whole genome shotgun (WGS) entry which is preliminary data.</text>
</comment>
<keyword evidence="3" id="KW-0378">Hydrolase</keyword>
<feature type="region of interest" description="Disordered" evidence="1">
    <location>
        <begin position="88"/>
        <end position="149"/>
    </location>
</feature>